<sequence>MHEDSDVSMAKIASDLGVNRGSIKYQGAEIRYRPAEPDVLKKQTPSVTAFLKPIFSKLIHQA</sequence>
<dbReference type="EMBL" id="FOGQ01000009">
    <property type="protein sequence ID" value="SES13086.1"/>
    <property type="molecule type" value="Genomic_DNA"/>
</dbReference>
<protein>
    <submittedName>
        <fullName evidence="1">Uncharacterized protein</fullName>
    </submittedName>
</protein>
<name>A0A1H9UUJ5_9CORY</name>
<evidence type="ECO:0000313" key="2">
    <source>
        <dbReference type="Proteomes" id="UP000198929"/>
    </source>
</evidence>
<keyword evidence="2" id="KW-1185">Reference proteome</keyword>
<dbReference type="AlphaFoldDB" id="A0A1H9UUJ5"/>
<gene>
    <name evidence="1" type="ORF">SAMN05661109_01934</name>
</gene>
<dbReference type="STRING" id="1121357.SAMN05661109_01934"/>
<dbReference type="Proteomes" id="UP000198929">
    <property type="component" value="Unassembled WGS sequence"/>
</dbReference>
<organism evidence="1 2">
    <name type="scientific">Corynebacterium cystitidis DSM 20524</name>
    <dbReference type="NCBI Taxonomy" id="1121357"/>
    <lineage>
        <taxon>Bacteria</taxon>
        <taxon>Bacillati</taxon>
        <taxon>Actinomycetota</taxon>
        <taxon>Actinomycetes</taxon>
        <taxon>Mycobacteriales</taxon>
        <taxon>Corynebacteriaceae</taxon>
        <taxon>Corynebacterium</taxon>
    </lineage>
</organism>
<reference evidence="2" key="1">
    <citation type="submission" date="2016-10" db="EMBL/GenBank/DDBJ databases">
        <authorList>
            <person name="Varghese N."/>
            <person name="Submissions S."/>
        </authorList>
    </citation>
    <scope>NUCLEOTIDE SEQUENCE [LARGE SCALE GENOMIC DNA]</scope>
    <source>
        <strain evidence="2">DSM 20524</strain>
    </source>
</reference>
<evidence type="ECO:0000313" key="1">
    <source>
        <dbReference type="EMBL" id="SES13086.1"/>
    </source>
</evidence>
<accession>A0A1H9UUJ5</accession>
<proteinExistence type="predicted"/>